<dbReference type="RefSeq" id="WP_259095030.1">
    <property type="nucleotide sequence ID" value="NZ_CP130454.1"/>
</dbReference>
<accession>A0ABT2ELZ8</accession>
<keyword evidence="2" id="KW-1185">Reference proteome</keyword>
<organism evidence="1 2">
    <name type="scientific">Candidatus Fervidibacter sacchari</name>
    <dbReference type="NCBI Taxonomy" id="1448929"/>
    <lineage>
        <taxon>Bacteria</taxon>
        <taxon>Candidatus Fervidibacterota</taxon>
        <taxon>Candidatus Fervidibacter</taxon>
    </lineage>
</organism>
<dbReference type="SUPFAM" id="SSF51445">
    <property type="entry name" value="(Trans)glycosidases"/>
    <property type="match status" value="1"/>
</dbReference>
<proteinExistence type="predicted"/>
<dbReference type="InterPro" id="IPR017853">
    <property type="entry name" value="GH"/>
</dbReference>
<dbReference type="Proteomes" id="UP001204798">
    <property type="component" value="Unassembled WGS sequence"/>
</dbReference>
<protein>
    <recommendedName>
        <fullName evidence="3">Glycoside hydrolase family 42 N-terminal domain-containing protein</fullName>
    </recommendedName>
</protein>
<gene>
    <name evidence="1" type="ORF">M2350_001357</name>
</gene>
<sequence>MPSVASRFLFGKEGGERTMKWLSRVLMLMALLIGGQSAMAQMLFVSQTPDDFKRWSVWDTLPDRPGLVLRFDVATYLGKPVCSVEDTSVSHDPRFASPPFEIPKDRWMRITATVASDKPHHFFTLTFEFQQREGNRVTASLSLPFTVFASDRWRTATLLVPPASIVTPKADYNYAQLLIRPVLYGQYFGQCWAWHNKTGRVHLARIQVEALPANFNPTRDDKSRWFEFATQLLPKDVQPIASFEFLHERPAGRKGFVKLHPDGYLVFEDGTPVRLWGVAWHENYFLAQEGKPKNVRDEEHLRAAKTLSALGVNFVRWHGLGRGLWDEKKGELHHQRWQEIVDPLLALLTEHGISHQFTLWFFAHLLLPREKLPAEIRDDDDWWKAYNIYRDYHRRKWAIFCFQPMLKRMLDIQEQIMAHLNPHRNLRYADDPAIVVVQPINEVSLMQRSPTETPLLWNPQEKEVRRQRHLPVGVYRAFTAEWNEWLKQRFGSRERLLAEFPELAKEWEAMGVADADPAKGNVPLPPTRSLMRAKTGREDGWWHRVYLEFAMERERRFYNEFAQRMRKLGYRNAIAGDAGGVWRQYLVSQADLDVGYDIHHPYTDAEAVEDFMFALNNPFPLQSAELIYECLTVHMWGKAAVISEWGAGTVNEWRAMLPILVAVDSAMQQRSAIAEHTFGYPFVRPDHFLGVGPGFGNLLGDPARIATYPVAATLFCIPEAIQPPKLTACQLFTDEDLLTPVQRLQGSENAGHFFGVSYLVHVARVRWARWDGQSGNVPNADLLYFPITSGVGNLKALPADKKLFIVVPPEVTHSGWRIVKPYERVLSLYPDLRFRRGRFNLQVKLPNGYEGMRDCEGRFLELASLPEDAVPIGVDGQKQVCWAFYDKRSLVIADPSVLQDFIPAALDTALKSWGLLQKDRGLVSPWELVSSMGQVRRNWKDGWITIDSDYGQVIMGDLSKAPPTRFLAVKGKPQFGVVALVPLERKPINEANRWFLVAVGRVANKDYDAVYNEPIGVYRLSGVRLKIGRGPAVCEPLQATATLRGLGIKRARVVALTPQLTEKQEIRVTVFGGSVSIPLAKAQSLWLVVESKKP</sequence>
<reference evidence="1 2" key="1">
    <citation type="submission" date="2022-08" db="EMBL/GenBank/DDBJ databases">
        <title>Bacterial and archaeal communities from various locations to study Microbial Dark Matter (Phase II).</title>
        <authorList>
            <person name="Stepanauskas R."/>
        </authorList>
    </citation>
    <scope>NUCLEOTIDE SEQUENCE [LARGE SCALE GENOMIC DNA]</scope>
    <source>
        <strain evidence="1 2">PD1</strain>
    </source>
</reference>
<dbReference type="EMBL" id="JANUCP010000002">
    <property type="protein sequence ID" value="MCS3918957.1"/>
    <property type="molecule type" value="Genomic_DNA"/>
</dbReference>
<dbReference type="Gene3D" id="3.20.20.80">
    <property type="entry name" value="Glycosidases"/>
    <property type="match status" value="1"/>
</dbReference>
<evidence type="ECO:0008006" key="3">
    <source>
        <dbReference type="Google" id="ProtNLM"/>
    </source>
</evidence>
<evidence type="ECO:0000313" key="2">
    <source>
        <dbReference type="Proteomes" id="UP001204798"/>
    </source>
</evidence>
<comment type="caution">
    <text evidence="1">The sequence shown here is derived from an EMBL/GenBank/DDBJ whole genome shotgun (WGS) entry which is preliminary data.</text>
</comment>
<evidence type="ECO:0000313" key="1">
    <source>
        <dbReference type="EMBL" id="MCS3918957.1"/>
    </source>
</evidence>
<name>A0ABT2ELZ8_9BACT</name>